<organism evidence="2 3">
    <name type="scientific">Corchorus capsularis</name>
    <name type="common">Jute</name>
    <dbReference type="NCBI Taxonomy" id="210143"/>
    <lineage>
        <taxon>Eukaryota</taxon>
        <taxon>Viridiplantae</taxon>
        <taxon>Streptophyta</taxon>
        <taxon>Embryophyta</taxon>
        <taxon>Tracheophyta</taxon>
        <taxon>Spermatophyta</taxon>
        <taxon>Magnoliopsida</taxon>
        <taxon>eudicotyledons</taxon>
        <taxon>Gunneridae</taxon>
        <taxon>Pentapetalae</taxon>
        <taxon>rosids</taxon>
        <taxon>malvids</taxon>
        <taxon>Malvales</taxon>
        <taxon>Malvaceae</taxon>
        <taxon>Grewioideae</taxon>
        <taxon>Apeibeae</taxon>
        <taxon>Corchorus</taxon>
    </lineage>
</organism>
<reference evidence="2 3" key="1">
    <citation type="submission" date="2013-09" db="EMBL/GenBank/DDBJ databases">
        <title>Corchorus capsularis genome sequencing.</title>
        <authorList>
            <person name="Alam M."/>
            <person name="Haque M.S."/>
            <person name="Islam M.S."/>
            <person name="Emdad E.M."/>
            <person name="Islam M.M."/>
            <person name="Ahmed B."/>
            <person name="Halim A."/>
            <person name="Hossen Q.M.M."/>
            <person name="Hossain M.Z."/>
            <person name="Ahmed R."/>
            <person name="Khan M.M."/>
            <person name="Islam R."/>
            <person name="Rashid M.M."/>
            <person name="Khan S.A."/>
            <person name="Rahman M.S."/>
            <person name="Alam M."/>
        </authorList>
    </citation>
    <scope>NUCLEOTIDE SEQUENCE [LARGE SCALE GENOMIC DNA]</scope>
    <source>
        <strain evidence="3">cv. CVL-1</strain>
        <tissue evidence="2">Whole seedling</tissue>
    </source>
</reference>
<protein>
    <submittedName>
        <fullName evidence="2">Uncharacterized protein</fullName>
    </submittedName>
</protein>
<dbReference type="Proteomes" id="UP000188268">
    <property type="component" value="Unassembled WGS sequence"/>
</dbReference>
<keyword evidence="3" id="KW-1185">Reference proteome</keyword>
<accession>A0A1R3GQU8</accession>
<evidence type="ECO:0000313" key="3">
    <source>
        <dbReference type="Proteomes" id="UP000188268"/>
    </source>
</evidence>
<name>A0A1R3GQU8_COCAP</name>
<dbReference type="Gramene" id="OMO60370">
    <property type="protein sequence ID" value="OMO60370"/>
    <property type="gene ID" value="CCACVL1_24213"/>
</dbReference>
<feature type="compositionally biased region" description="Basic and acidic residues" evidence="1">
    <location>
        <begin position="1"/>
        <end position="13"/>
    </location>
</feature>
<gene>
    <name evidence="2" type="ORF">CCACVL1_24213</name>
</gene>
<sequence length="32" mass="3607">MVRGYEEGRDQKYRPPMAPLPLPAHTRAGLKA</sequence>
<dbReference type="EMBL" id="AWWV01013711">
    <property type="protein sequence ID" value="OMO60370.1"/>
    <property type="molecule type" value="Genomic_DNA"/>
</dbReference>
<dbReference type="AlphaFoldDB" id="A0A1R3GQU8"/>
<evidence type="ECO:0000313" key="2">
    <source>
        <dbReference type="EMBL" id="OMO60370.1"/>
    </source>
</evidence>
<proteinExistence type="predicted"/>
<comment type="caution">
    <text evidence="2">The sequence shown here is derived from an EMBL/GenBank/DDBJ whole genome shotgun (WGS) entry which is preliminary data.</text>
</comment>
<evidence type="ECO:0000256" key="1">
    <source>
        <dbReference type="SAM" id="MobiDB-lite"/>
    </source>
</evidence>
<feature type="region of interest" description="Disordered" evidence="1">
    <location>
        <begin position="1"/>
        <end position="32"/>
    </location>
</feature>